<reference evidence="8 9" key="1">
    <citation type="submission" date="2017-06" db="EMBL/GenBank/DDBJ databases">
        <authorList>
            <person name="Kim H.J."/>
            <person name="Triplett B.A."/>
        </authorList>
    </citation>
    <scope>NUCLEOTIDE SEQUENCE [LARGE SCALE GENOMIC DNA]</scope>
    <source>
        <strain evidence="8 9">B29T1</strain>
    </source>
</reference>
<evidence type="ECO:0000313" key="8">
    <source>
        <dbReference type="EMBL" id="SNB72824.1"/>
    </source>
</evidence>
<dbReference type="CDD" id="cd01146">
    <property type="entry name" value="FhuD"/>
    <property type="match status" value="1"/>
</dbReference>
<dbReference type="InterPro" id="IPR002491">
    <property type="entry name" value="ABC_transptr_periplasmic_BD"/>
</dbReference>
<evidence type="ECO:0000259" key="7">
    <source>
        <dbReference type="PROSITE" id="PS50983"/>
    </source>
</evidence>
<dbReference type="InterPro" id="IPR051313">
    <property type="entry name" value="Bact_iron-sidero_bind"/>
</dbReference>
<dbReference type="EMBL" id="FYEH01000010">
    <property type="protein sequence ID" value="SNB72824.1"/>
    <property type="molecule type" value="Genomic_DNA"/>
</dbReference>
<comment type="similarity">
    <text evidence="2">Belongs to the bacterial solute-binding protein 8 family.</text>
</comment>
<keyword evidence="4" id="KW-0406">Ion transport</keyword>
<evidence type="ECO:0000313" key="9">
    <source>
        <dbReference type="Proteomes" id="UP000197065"/>
    </source>
</evidence>
<keyword evidence="4" id="KW-0410">Iron transport</keyword>
<organism evidence="8 9">
    <name type="scientific">Arboricoccus pini</name>
    <dbReference type="NCBI Taxonomy" id="1963835"/>
    <lineage>
        <taxon>Bacteria</taxon>
        <taxon>Pseudomonadati</taxon>
        <taxon>Pseudomonadota</taxon>
        <taxon>Alphaproteobacteria</taxon>
        <taxon>Geminicoccales</taxon>
        <taxon>Geminicoccaceae</taxon>
        <taxon>Arboricoccus</taxon>
    </lineage>
</organism>
<proteinExistence type="inferred from homology"/>
<feature type="signal peptide" evidence="6">
    <location>
        <begin position="1"/>
        <end position="22"/>
    </location>
</feature>
<dbReference type="Gene3D" id="3.40.50.1980">
    <property type="entry name" value="Nitrogenase molybdenum iron protein domain"/>
    <property type="match status" value="2"/>
</dbReference>
<evidence type="ECO:0000256" key="3">
    <source>
        <dbReference type="ARBA" id="ARBA00022448"/>
    </source>
</evidence>
<dbReference type="Proteomes" id="UP000197065">
    <property type="component" value="Unassembled WGS sequence"/>
</dbReference>
<evidence type="ECO:0000256" key="1">
    <source>
        <dbReference type="ARBA" id="ARBA00004196"/>
    </source>
</evidence>
<keyword evidence="9" id="KW-1185">Reference proteome</keyword>
<dbReference type="PANTHER" id="PTHR30532:SF1">
    <property type="entry name" value="IRON(3+)-HYDROXAMATE-BINDING PROTEIN FHUD"/>
    <property type="match status" value="1"/>
</dbReference>
<name>A0A212RK67_9PROT</name>
<dbReference type="GO" id="GO:0030288">
    <property type="term" value="C:outer membrane-bounded periplasmic space"/>
    <property type="evidence" value="ECO:0007669"/>
    <property type="project" value="TreeGrafter"/>
</dbReference>
<dbReference type="PROSITE" id="PS50983">
    <property type="entry name" value="FE_B12_PBP"/>
    <property type="match status" value="1"/>
</dbReference>
<keyword evidence="3" id="KW-0813">Transport</keyword>
<comment type="subcellular location">
    <subcellularLocation>
        <location evidence="1">Cell envelope</location>
    </subcellularLocation>
</comment>
<feature type="domain" description="Fe/B12 periplasmic-binding" evidence="7">
    <location>
        <begin position="40"/>
        <end position="307"/>
    </location>
</feature>
<sequence length="307" mass="33182">MMPSRRDILTLIASLSVSPAMAEDTLALRQSRTLPRVATRVVALEFLIAETLAMLDRPPIGMSDPKYYPGWIGLELDRLAGVTDVGTRQQPSLEAIARLKPDLIIGLAYRHAPLFDVLESLAPTVLLEFGVGQTGTQLDAVLELIGMIGAYVGRDPEAAKIRAEVERSIAEDAARLAQAGRSGRRLVVLQELGGLDTYWVFTANSMSAGLAQRLGLDFWPKDRGRDGVRVLTSQELLALDDVDIALVSYSGPQVDLAAKTKSAAWAHVPALAQGRVTLIERNIWNFGGPASARHLATRLTDMVLAAP</sequence>
<dbReference type="GO" id="GO:1901678">
    <property type="term" value="P:iron coordination entity transport"/>
    <property type="evidence" value="ECO:0007669"/>
    <property type="project" value="UniProtKB-ARBA"/>
</dbReference>
<feature type="chain" id="PRO_5012397424" evidence="6">
    <location>
        <begin position="23"/>
        <end position="307"/>
    </location>
</feature>
<evidence type="ECO:0000256" key="5">
    <source>
        <dbReference type="ARBA" id="ARBA00022729"/>
    </source>
</evidence>
<evidence type="ECO:0000256" key="2">
    <source>
        <dbReference type="ARBA" id="ARBA00008814"/>
    </source>
</evidence>
<dbReference type="Pfam" id="PF01497">
    <property type="entry name" value="Peripla_BP_2"/>
    <property type="match status" value="1"/>
</dbReference>
<protein>
    <submittedName>
        <fullName evidence="8">Iron complex transport system substrate-binding protein</fullName>
    </submittedName>
</protein>
<dbReference type="PANTHER" id="PTHR30532">
    <property type="entry name" value="IRON III DICITRATE-BINDING PERIPLASMIC PROTEIN"/>
    <property type="match status" value="1"/>
</dbReference>
<gene>
    <name evidence="8" type="ORF">SAMN07250955_1106</name>
</gene>
<keyword evidence="5 6" id="KW-0732">Signal</keyword>
<dbReference type="OrthoDB" id="8370650at2"/>
<dbReference type="AlphaFoldDB" id="A0A212RK67"/>
<evidence type="ECO:0000256" key="4">
    <source>
        <dbReference type="ARBA" id="ARBA00022496"/>
    </source>
</evidence>
<dbReference type="SUPFAM" id="SSF53807">
    <property type="entry name" value="Helical backbone' metal receptor"/>
    <property type="match status" value="1"/>
</dbReference>
<keyword evidence="4" id="KW-0408">Iron</keyword>
<evidence type="ECO:0000256" key="6">
    <source>
        <dbReference type="SAM" id="SignalP"/>
    </source>
</evidence>
<accession>A0A212RK67</accession>